<sequence length="402" mass="43323">MTANQAPRKAPERVIDLAAARQRHTPQAEQLVALLTAGDPLADAVVVELDLYGRQARQALDTGLKGGLASLDDQPSTAITALLKELEATPSWVDPLTLHRGDVVSQSVPPMWSGLCSITSALAHTYASPAVARLLARSGTPTNTASRSLVETAVWARQIVRPGGLLRGRQGYVATAELRLSHARMRAMSLTDWDMGAPGLPIGQLDMARTWLGFTLVAYRALAAVGIQISPEEERRLYQYWSYAAHLLGLDERLHKGVADHAGARRLQDLLDSVTPPPDENSRALTAAMVEGQAHAMAGAPGITLPEEQLSALMYTVLRQTFGEQASDRMGLPVPATPDLMPLIGTLNRQARHWQALFPASAREAHRRALEESGPDVVPRVLRCGVRRRQSSGAGPSQFPAA</sequence>
<proteinExistence type="predicted"/>
<evidence type="ECO:0000313" key="3">
    <source>
        <dbReference type="Proteomes" id="UP000280197"/>
    </source>
</evidence>
<evidence type="ECO:0000313" key="2">
    <source>
        <dbReference type="EMBL" id="AZP22708.1"/>
    </source>
</evidence>
<organism evidence="2 3">
    <name type="scientific">Streptomyces aquilus</name>
    <dbReference type="NCBI Taxonomy" id="2548456"/>
    <lineage>
        <taxon>Bacteria</taxon>
        <taxon>Bacillati</taxon>
        <taxon>Actinomycetota</taxon>
        <taxon>Actinomycetes</taxon>
        <taxon>Kitasatosporales</taxon>
        <taxon>Streptomycetaceae</taxon>
        <taxon>Streptomyces</taxon>
    </lineage>
</organism>
<dbReference type="Pfam" id="PF09995">
    <property type="entry name" value="MPAB_Lcp_cat"/>
    <property type="match status" value="1"/>
</dbReference>
<keyword evidence="3" id="KW-1185">Reference proteome</keyword>
<gene>
    <name evidence="2" type="ORF">EJC51_45715</name>
</gene>
<protein>
    <submittedName>
        <fullName evidence="2">DUF2236 domain-containing protein</fullName>
    </submittedName>
</protein>
<dbReference type="InterPro" id="IPR018713">
    <property type="entry name" value="MPAB/Lcp_cat_dom"/>
</dbReference>
<name>A0A3Q9C5W9_9ACTN</name>
<evidence type="ECO:0000259" key="1">
    <source>
        <dbReference type="Pfam" id="PF09995"/>
    </source>
</evidence>
<dbReference type="PANTHER" id="PTHR37539:SF1">
    <property type="entry name" value="ER-BOUND OXYGENASE MPAB_MPAB'_RUBBER OXYGENASE CATALYTIC DOMAIN-CONTAINING PROTEIN"/>
    <property type="match status" value="1"/>
</dbReference>
<dbReference type="AlphaFoldDB" id="A0A3Q9C5W9"/>
<reference evidence="2 3" key="1">
    <citation type="submission" date="2018-12" db="EMBL/GenBank/DDBJ databases">
        <authorList>
            <person name="Li K."/>
        </authorList>
    </citation>
    <scope>NUCLEOTIDE SEQUENCE [LARGE SCALE GENOMIC DNA]</scope>
    <source>
        <strain evidence="3">CR22</strain>
    </source>
</reference>
<dbReference type="EMBL" id="CP034463">
    <property type="protein sequence ID" value="AZP22708.1"/>
    <property type="molecule type" value="Genomic_DNA"/>
</dbReference>
<accession>A0A3Q9C5W9</accession>
<dbReference type="PANTHER" id="PTHR37539">
    <property type="entry name" value="SECRETED PROTEIN-RELATED"/>
    <property type="match status" value="1"/>
</dbReference>
<dbReference type="RefSeq" id="WP_126276509.1">
    <property type="nucleotide sequence ID" value="NZ_CP034463.1"/>
</dbReference>
<feature type="domain" description="ER-bound oxygenase mpaB/mpaB'/Rubber oxygenase catalytic" evidence="1">
    <location>
        <begin position="115"/>
        <end position="339"/>
    </location>
</feature>
<dbReference type="Proteomes" id="UP000280197">
    <property type="component" value="Chromosome"/>
</dbReference>
<dbReference type="GO" id="GO:0016491">
    <property type="term" value="F:oxidoreductase activity"/>
    <property type="evidence" value="ECO:0007669"/>
    <property type="project" value="InterPro"/>
</dbReference>
<dbReference type="InterPro" id="IPR037473">
    <property type="entry name" value="Lcp-like"/>
</dbReference>
<dbReference type="KEGG" id="saqu:EJC51_45715"/>